<dbReference type="InterPro" id="IPR002347">
    <property type="entry name" value="SDR_fam"/>
</dbReference>
<dbReference type="InterPro" id="IPR057326">
    <property type="entry name" value="KR_dom"/>
</dbReference>
<dbReference type="EMBL" id="CP074132">
    <property type="protein sequence ID" value="QUX30582.1"/>
    <property type="molecule type" value="Genomic_DNA"/>
</dbReference>
<evidence type="ECO:0000256" key="2">
    <source>
        <dbReference type="ARBA" id="ARBA00023002"/>
    </source>
</evidence>
<reference evidence="5" key="1">
    <citation type="submission" date="2021-05" db="EMBL/GenBank/DDBJ databases">
        <title>Direct Submission.</title>
        <authorList>
            <person name="Li K."/>
            <person name="Gao J."/>
        </authorList>
    </citation>
    <scope>NUCLEOTIDE SEQUENCE [LARGE SCALE GENOMIC DNA]</scope>
    <source>
        <strain evidence="5">HDS12</strain>
    </source>
</reference>
<organism evidence="4 5">
    <name type="scientific">Nocardiopsis akebiae</name>
    <dbReference type="NCBI Taxonomy" id="2831968"/>
    <lineage>
        <taxon>Bacteria</taxon>
        <taxon>Bacillati</taxon>
        <taxon>Actinomycetota</taxon>
        <taxon>Actinomycetes</taxon>
        <taxon>Streptosporangiales</taxon>
        <taxon>Nocardiopsidaceae</taxon>
        <taxon>Nocardiopsis</taxon>
    </lineage>
</organism>
<dbReference type="PANTHER" id="PTHR42901:SF1">
    <property type="entry name" value="ALCOHOL DEHYDROGENASE"/>
    <property type="match status" value="1"/>
</dbReference>
<accession>A0ABX8C952</accession>
<protein>
    <submittedName>
        <fullName evidence="4">SDR family NAD(P)-dependent oxidoreductase</fullName>
    </submittedName>
</protein>
<dbReference type="SUPFAM" id="SSF51735">
    <property type="entry name" value="NAD(P)-binding Rossmann-fold domains"/>
    <property type="match status" value="1"/>
</dbReference>
<dbReference type="PANTHER" id="PTHR42901">
    <property type="entry name" value="ALCOHOL DEHYDROGENASE"/>
    <property type="match status" value="1"/>
</dbReference>
<sequence>MSSSPEGAQRTALVTGAGSGIGAATAYRLADEGYRVVLTGRRVSALEEVAKRIAADGKAVDVQPMDVTDPSAIAAVVNGLIRCDVLVNNAGGAIGTEEVADAAPADWRTMFETNVLGALATTQALLPLLTESGDGTIVVISSTAAFTVYEGGGGYSAAKHAEHALAGTLRLELCGQPVRVVEIAPGMVHTEEFSLNRYRGDKDRAAAVYAGVDQPLMAEDIADAVAWAVSRPAHVNVDFLVVRPRAQAAQHKVHRRS</sequence>
<evidence type="ECO:0000313" key="5">
    <source>
        <dbReference type="Proteomes" id="UP000678016"/>
    </source>
</evidence>
<proteinExistence type="inferred from homology"/>
<name>A0ABX8C952_9ACTN</name>
<feature type="domain" description="Ketoreductase" evidence="3">
    <location>
        <begin position="10"/>
        <end position="190"/>
    </location>
</feature>
<dbReference type="Gene3D" id="3.40.50.720">
    <property type="entry name" value="NAD(P)-binding Rossmann-like Domain"/>
    <property type="match status" value="1"/>
</dbReference>
<evidence type="ECO:0000256" key="1">
    <source>
        <dbReference type="ARBA" id="ARBA00006484"/>
    </source>
</evidence>
<comment type="similarity">
    <text evidence="1">Belongs to the short-chain dehydrogenases/reductases (SDR) family.</text>
</comment>
<keyword evidence="5" id="KW-1185">Reference proteome</keyword>
<dbReference type="Proteomes" id="UP000678016">
    <property type="component" value="Chromosome"/>
</dbReference>
<dbReference type="Pfam" id="PF00106">
    <property type="entry name" value="adh_short"/>
    <property type="match status" value="1"/>
</dbReference>
<evidence type="ECO:0000313" key="4">
    <source>
        <dbReference type="EMBL" id="QUX30582.1"/>
    </source>
</evidence>
<dbReference type="PRINTS" id="PR00081">
    <property type="entry name" value="GDHRDH"/>
</dbReference>
<dbReference type="SMART" id="SM00822">
    <property type="entry name" value="PKS_KR"/>
    <property type="match status" value="1"/>
</dbReference>
<evidence type="ECO:0000259" key="3">
    <source>
        <dbReference type="SMART" id="SM00822"/>
    </source>
</evidence>
<keyword evidence="2" id="KW-0560">Oxidoreductase</keyword>
<gene>
    <name evidence="4" type="ORF">KGD83_08775</name>
</gene>
<dbReference type="RefSeq" id="WP_212643333.1">
    <property type="nucleotide sequence ID" value="NZ_CP074132.1"/>
</dbReference>
<dbReference type="InterPro" id="IPR036291">
    <property type="entry name" value="NAD(P)-bd_dom_sf"/>
</dbReference>